<dbReference type="Proteomes" id="UP001066276">
    <property type="component" value="Chromosome 8"/>
</dbReference>
<dbReference type="AlphaFoldDB" id="A0AAV7NHS7"/>
<name>A0AAV7NHS7_PLEWA</name>
<proteinExistence type="predicted"/>
<gene>
    <name evidence="1" type="ORF">NDU88_003289</name>
</gene>
<dbReference type="EMBL" id="JANPWB010000012">
    <property type="protein sequence ID" value="KAJ1115061.1"/>
    <property type="molecule type" value="Genomic_DNA"/>
</dbReference>
<evidence type="ECO:0000313" key="2">
    <source>
        <dbReference type="Proteomes" id="UP001066276"/>
    </source>
</evidence>
<reference evidence="1" key="1">
    <citation type="journal article" date="2022" name="bioRxiv">
        <title>Sequencing and chromosome-scale assembly of the giantPleurodeles waltlgenome.</title>
        <authorList>
            <person name="Brown T."/>
            <person name="Elewa A."/>
            <person name="Iarovenko S."/>
            <person name="Subramanian E."/>
            <person name="Araus A.J."/>
            <person name="Petzold A."/>
            <person name="Susuki M."/>
            <person name="Suzuki K.-i.T."/>
            <person name="Hayashi T."/>
            <person name="Toyoda A."/>
            <person name="Oliveira C."/>
            <person name="Osipova E."/>
            <person name="Leigh N.D."/>
            <person name="Simon A."/>
            <person name="Yun M.H."/>
        </authorList>
    </citation>
    <scope>NUCLEOTIDE SEQUENCE</scope>
    <source>
        <strain evidence="1">20211129_DDA</strain>
        <tissue evidence="1">Liver</tissue>
    </source>
</reference>
<sequence length="144" mass="16417">MPATLVQACFKRSHYRSGGASYLAAAQYCNLGELVQPRRTEVEIAQGFPGFSPTGWESFKAAFQGQRIAYKSAQRQIRTTHVKELQDALDQAHKALMKEVDRCRNDHKLKFDQARQRLRNFYVCKGIASSKNFLQQQYEELVGG</sequence>
<keyword evidence="2" id="KW-1185">Reference proteome</keyword>
<evidence type="ECO:0000313" key="1">
    <source>
        <dbReference type="EMBL" id="KAJ1115061.1"/>
    </source>
</evidence>
<organism evidence="1 2">
    <name type="scientific">Pleurodeles waltl</name>
    <name type="common">Iberian ribbed newt</name>
    <dbReference type="NCBI Taxonomy" id="8319"/>
    <lineage>
        <taxon>Eukaryota</taxon>
        <taxon>Metazoa</taxon>
        <taxon>Chordata</taxon>
        <taxon>Craniata</taxon>
        <taxon>Vertebrata</taxon>
        <taxon>Euteleostomi</taxon>
        <taxon>Amphibia</taxon>
        <taxon>Batrachia</taxon>
        <taxon>Caudata</taxon>
        <taxon>Salamandroidea</taxon>
        <taxon>Salamandridae</taxon>
        <taxon>Pleurodelinae</taxon>
        <taxon>Pleurodeles</taxon>
    </lineage>
</organism>
<comment type="caution">
    <text evidence="1">The sequence shown here is derived from an EMBL/GenBank/DDBJ whole genome shotgun (WGS) entry which is preliminary data.</text>
</comment>
<protein>
    <submittedName>
        <fullName evidence="1">Uncharacterized protein</fullName>
    </submittedName>
</protein>
<accession>A0AAV7NHS7</accession>